<organism evidence="1 2">
    <name type="scientific">Corynebacterium qintianiae</name>
    <dbReference type="NCBI Taxonomy" id="2709392"/>
    <lineage>
        <taxon>Bacteria</taxon>
        <taxon>Bacillati</taxon>
        <taxon>Actinomycetota</taxon>
        <taxon>Actinomycetes</taxon>
        <taxon>Mycobacteriales</taxon>
        <taxon>Corynebacteriaceae</taxon>
        <taxon>Corynebacterium</taxon>
    </lineage>
</organism>
<dbReference type="KEGG" id="cqn:G7Y29_04600"/>
<dbReference type="InterPro" id="IPR026349">
    <property type="entry name" value="CHP04255"/>
</dbReference>
<dbReference type="EMBL" id="CP064955">
    <property type="protein sequence ID" value="QPK84063.1"/>
    <property type="molecule type" value="Genomic_DNA"/>
</dbReference>
<dbReference type="RefSeq" id="WP_165005000.1">
    <property type="nucleotide sequence ID" value="NZ_CP064955.1"/>
</dbReference>
<dbReference type="NCBIfam" id="TIGR04255">
    <property type="entry name" value="sporadTIGR04255"/>
    <property type="match status" value="1"/>
</dbReference>
<sequence>MEIRKKYRPFTGDTNRKVRLDAAPLQLVIAQIQWPEHTHLNSSFEAAINSFSSELKGFPLASTASEAEFKISPEGIEQVQGGVSYQYSSADNVWTVHLNQKFISLSCGAYPDYKFQDVLDRLEPILLAVHKCLGIEVISRVGVRYVNRVEDANKITNLNQHFKSEALGYQFLDVPEGITLHGSLSQALYELDGIALNVRSGLMAPGQTPDQALAPLDKRAWALDLDAFQVTNQRFSPNFVMETVGTLSDTCYDFFKYVLLEAGETAFGGDHEG</sequence>
<dbReference type="AlphaFoldDB" id="A0A7T0KQA4"/>
<gene>
    <name evidence="1" type="ORF">G7Y29_04600</name>
</gene>
<name>A0A7T0KQA4_9CORY</name>
<accession>A0A7T0KQA4</accession>
<protein>
    <submittedName>
        <fullName evidence="1">TIGR04255 family protein</fullName>
    </submittedName>
</protein>
<keyword evidence="2" id="KW-1185">Reference proteome</keyword>
<evidence type="ECO:0000313" key="2">
    <source>
        <dbReference type="Proteomes" id="UP000594586"/>
    </source>
</evidence>
<evidence type="ECO:0000313" key="1">
    <source>
        <dbReference type="EMBL" id="QPK84063.1"/>
    </source>
</evidence>
<reference evidence="1 2" key="1">
    <citation type="submission" date="2020-11" db="EMBL/GenBank/DDBJ databases">
        <title>Corynebacterium sp. MC1420.</title>
        <authorList>
            <person name="Zhou J."/>
        </authorList>
    </citation>
    <scope>NUCLEOTIDE SEQUENCE [LARGE SCALE GENOMIC DNA]</scope>
    <source>
        <strain evidence="1 2">MC1420</strain>
    </source>
</reference>
<dbReference type="Proteomes" id="UP000594586">
    <property type="component" value="Chromosome"/>
</dbReference>
<proteinExistence type="predicted"/>